<accession>A0ABQ9GSH4</accession>
<sequence>MIRAALPKACQLCIADLPAALSLSPGTPAQLWPSLFSNPPLRRRLSAGVGEEPGTHETMIRCYNRTEWPSPQMQTTGQKGIGNPPSPPPMTKVSQISPWALSGFRELEGKSGGGEGGDPPGVGCSPPNGPAQDPAGGACLDTPRQLARWPSEWDFPATAREAMRLSDQSNYYIKWVAAARSIIPDEATLCYETPFEVQQLRVARAIKRNTTTARNLLGKISQNRMTLSDRIVRPLGSEANKRQTLLWEDCHNDPVLDHFKGGNGQIAGQVQHCLGNRGIKFAGSEDICMEEGRTTYQPRGKNGGGGGAKSRDDAETLTRSPSGRPAPNIDISRADKAEVTVSKKQSRNEIEGETGERRENPPTNISPARFPLAKIRGRRRRESNTVHLGETAASTVNPSRSRQRKQWHLPTARQNAVLQSTASIQTNKELYASPNTQSDTRHVLRASGDQSANGVRWLEFRARECTSRLRQLPPLDRHEPPPPPAITNIDSSFNLPHTEHMLISSRLFSAYYLPSVKIQEVSQPLLHFYVGSCKHTLPGNIEVYRDETAAYTVSCNRTLQQNGVTVRTPFANQHLVENKLLRSVGWGKGEVTDMGNRDLDISLPQVYFGPREGTTRFCFGFEQFWMKSLRVSVRNVHCCQSGEEEELVGLRVNDWGLYGVIDDKGHMHESNTDALECPGEKNILRLKPCLFGVMEKPQNARTGKTGPPLPLKTTTSGIVQDDSHIRKSRGDPTGNRARSLRSQSESGLDHTEGTIKRHFTSVNSPILCHGGRRRLDQRSPGLIEPHMDQRIKLSQHMKWLRTETTLVYRRDGPPFPTSRIFLSLMETKLNGNKVDVQHVYTEIEFAIGSQFIRHALDYSEPIADLLWNGVLGLIGYCHLARKSPAADCPTTLHHTAYQRSHFPSVCGWSRDTPNCLASIRRYSGAAMITGGVAPGFPHAIIVPDDAAGRRDFFGPSFYSIFTKLQHHRLLRPRCRFIYDPHRRRATPIRTQAEGRRRREGPATTETSLAVLTLCADEATTRRRPASCALLVCRLSSGPSGSSSKHRGTAKAPRIPLDNPTRPLSPIPLYFIPPPPPFRVFCLGASRPLEFISSRSHGRYPGIFHGNERWDQR</sequence>
<comment type="caution">
    <text evidence="2">The sequence shown here is derived from an EMBL/GenBank/DDBJ whole genome shotgun (WGS) entry which is preliminary data.</text>
</comment>
<dbReference type="Proteomes" id="UP001159363">
    <property type="component" value="Chromosome 8"/>
</dbReference>
<organism evidence="2 3">
    <name type="scientific">Dryococelus australis</name>
    <dbReference type="NCBI Taxonomy" id="614101"/>
    <lineage>
        <taxon>Eukaryota</taxon>
        <taxon>Metazoa</taxon>
        <taxon>Ecdysozoa</taxon>
        <taxon>Arthropoda</taxon>
        <taxon>Hexapoda</taxon>
        <taxon>Insecta</taxon>
        <taxon>Pterygota</taxon>
        <taxon>Neoptera</taxon>
        <taxon>Polyneoptera</taxon>
        <taxon>Phasmatodea</taxon>
        <taxon>Verophasmatodea</taxon>
        <taxon>Anareolatae</taxon>
        <taxon>Phasmatidae</taxon>
        <taxon>Eurycanthinae</taxon>
        <taxon>Dryococelus</taxon>
    </lineage>
</organism>
<evidence type="ECO:0000256" key="1">
    <source>
        <dbReference type="SAM" id="MobiDB-lite"/>
    </source>
</evidence>
<dbReference type="EMBL" id="JARBHB010000009">
    <property type="protein sequence ID" value="KAJ8874950.1"/>
    <property type="molecule type" value="Genomic_DNA"/>
</dbReference>
<feature type="compositionally biased region" description="Basic and acidic residues" evidence="1">
    <location>
        <begin position="721"/>
        <end position="730"/>
    </location>
</feature>
<keyword evidence="3" id="KW-1185">Reference proteome</keyword>
<feature type="compositionally biased region" description="Gly residues" evidence="1">
    <location>
        <begin position="110"/>
        <end position="120"/>
    </location>
</feature>
<name>A0ABQ9GSH4_9NEOP</name>
<feature type="region of interest" description="Disordered" evidence="1">
    <location>
        <begin position="72"/>
        <end position="92"/>
    </location>
</feature>
<evidence type="ECO:0000313" key="3">
    <source>
        <dbReference type="Proteomes" id="UP001159363"/>
    </source>
</evidence>
<reference evidence="2 3" key="1">
    <citation type="submission" date="2023-02" db="EMBL/GenBank/DDBJ databases">
        <title>LHISI_Scaffold_Assembly.</title>
        <authorList>
            <person name="Stuart O.P."/>
            <person name="Cleave R."/>
            <person name="Magrath M.J.L."/>
            <person name="Mikheyev A.S."/>
        </authorList>
    </citation>
    <scope>NUCLEOTIDE SEQUENCE [LARGE SCALE GENOMIC DNA]</scope>
    <source>
        <strain evidence="2">Daus_M_001</strain>
        <tissue evidence="2">Leg muscle</tissue>
    </source>
</reference>
<feature type="region of interest" description="Disordered" evidence="1">
    <location>
        <begin position="698"/>
        <end position="755"/>
    </location>
</feature>
<proteinExistence type="predicted"/>
<feature type="region of interest" description="Disordered" evidence="1">
    <location>
        <begin position="292"/>
        <end position="370"/>
    </location>
</feature>
<feature type="compositionally biased region" description="Basic and acidic residues" evidence="1">
    <location>
        <begin position="346"/>
        <end position="360"/>
    </location>
</feature>
<feature type="compositionally biased region" description="Low complexity" evidence="1">
    <location>
        <begin position="702"/>
        <end position="715"/>
    </location>
</feature>
<protein>
    <submittedName>
        <fullName evidence="2">Uncharacterized protein</fullName>
    </submittedName>
</protein>
<feature type="region of interest" description="Disordered" evidence="1">
    <location>
        <begin position="1036"/>
        <end position="1058"/>
    </location>
</feature>
<gene>
    <name evidence="2" type="ORF">PR048_022840</name>
</gene>
<feature type="region of interest" description="Disordered" evidence="1">
    <location>
        <begin position="105"/>
        <end position="137"/>
    </location>
</feature>
<evidence type="ECO:0000313" key="2">
    <source>
        <dbReference type="EMBL" id="KAJ8874950.1"/>
    </source>
</evidence>